<feature type="region of interest" description="Disordered" evidence="9">
    <location>
        <begin position="439"/>
        <end position="524"/>
    </location>
</feature>
<feature type="region of interest" description="Disordered" evidence="9">
    <location>
        <begin position="49"/>
        <end position="89"/>
    </location>
</feature>
<sequence>MLDDDYIPSSKDEYDDSFNKASISGEQLRKENKLSSQFMAYSLSVAMDKRSMSRLNRRRPPNLNLKTQSTRYTEPQDPDGNRENEHTNVIPPSVPVFASVHRPRHASISAIKRDNPSGSGGQHQQLLCEAQSQSPLRGEQQHQNQHELGQQSRPVFRANGIHSNIPGTSDFQRPGVILESGDNGNSNVPLTGVESAISKGTSRSVEPAAVSIKQSWQGIHHHHGSHHSNYQQHHSPIAVAIPQPFYHQNQQQSGVTSGESANGSSGITGSSHPHLPGSGQTQPVVVSTAHQLQATTAAESRSRIPMSNAQQQNFNQISKTATNLLNDIYEKHLLSQTTFQNVSLPNNRPPMLPNGFVVLPALNMTSTANPSFIAENGQGSTPSAEQLSNLLHLQQRHQLQQKMHHLQHVQGQPVPNGFNSVSLVTSVKHQQLRVPLSANTPNHHQNHQQMHHHNHQQPNHHTFYQVIGREGPPPEPSQHLYEIVNPPPLPATSTPNRIPRKRTPGRIVRKSSSSGGEENGKQSAQLLTTRKQAVGDENYCREPHHQRQPNRQQQPTPPQHGLHAQHSRLVYNPQPRTRADGENYPDNPSSSKQRSANVNTSGSSLHPMQNTASMLLPPPAPFNTPQVVVQNPDIVANERPANLKLGGIPVANNVEVTSKPPPPPPPSGLSSIRESCGVADGDISRSEFEEFNGRGGPHRKSGSTKTTVAKYQYRNSKIDLMVETAQAVAAAEYYARAAQKLAQSETSKSRSTEMTNASRNGGFCGALQRAPPPIPAGLARRFANKENYGIGRVKVMLRVSDSPSVTDDDARPHFMTVDKKKRQVTLSDPTTCTAVASTSQERGPMVAAPKMFAFDGLFTTEDLQSDICASALSEVIPAVLEGSDGCLLTIGYPNSGQSRTMLGSVTQPNDLGAIPCAIAWLYKGINERRQKSGSRFSVRVSALGVSATKPDSSSKDLLAAHATESDDSPGVYLREDFLGGPTELRAPTAERAALFLDAALAGRPQSSLEPAMIFTLHVYQYSLSRKGGVAGGRSRLHLIDLGGCANRNGGLPLSGIGNILLAILSGQRHPPNKDHPLTPLLKDCLAPLDCHVTILAHVSHSQTHTDALTTIQLASRIHRMRRRKHRFPISADKTLGLAAGHQSGGSSEGPDPSSSDLSADTVIYMGPCDDATDGEHPPVYLPSLSSGDNRCAMNKVLKGACVDGKSSSSSSSKIPAKKGGATKPQSPVVTHRTDSLKRSNVPSPVNTADIQPPLFGSGPISQKSISASSSPKMVSGVMRHPGINKGSNVPTPKGSPLRRPNVGGSNPESPLRQISEEQWIDGPRVSRSKVAEARHLLREINHVKQCETWIDGPKSASSKPLTVANLPNSAQQANGYGFMDSHKKTMIRQWVENQSSHVMQSMTVSPSHQTHHVQQQQQQQQQQLQQQLRTMTYQLTQFNKQKSEDDQHSMGSHAEMINPIGPGLLNNTFNASNAVESSVRSGLLKLGSGNSNREETDIHSEKSGISAQIAQNCQDGLDMPEEEDQDSGPSEVPPALPLIEPLGSREISHESLHRIISRHVSRESLSVTQHNIQTIDCGLQVTEEEIAKTMGCEHPLAALSHGDVSVVSSFNIGDAFSDCALGERTRNQFDQLARLREIFTSQLAMAEVTPTFRIHDAGSVYSEPAFRFNAGPGSVCSEPAYRPPSPRCRGCRQSLIPSRTPSQTSLPSLNGIMQIAGMEQYASLRHPDGASDPNLPKLEKQGNSDEHDEEEVNEKSELLSKLATETTPIVSQNQISQLPLLPLTTSEAAYDSGHDSSTPRTSKHSGISRRAESGYHSVATARDSDESSFMSGISKEHHNRITMKKKRQDKSLCNWLRNPFTCTYPETEGEISDF</sequence>
<dbReference type="GO" id="GO:0005874">
    <property type="term" value="C:microtubule"/>
    <property type="evidence" value="ECO:0007669"/>
    <property type="project" value="UniProtKB-KW"/>
</dbReference>
<comment type="subcellular location">
    <subcellularLocation>
        <location evidence="1">Cytoplasm</location>
        <location evidence="1">Cytoskeleton</location>
    </subcellularLocation>
</comment>
<evidence type="ECO:0000256" key="4">
    <source>
        <dbReference type="ARBA" id="ARBA00022741"/>
    </source>
</evidence>
<name>A0A7R8UFS3_HERIL</name>
<dbReference type="FunCoup" id="A0A7R8UFS3">
    <property type="interactions" value="22"/>
</dbReference>
<evidence type="ECO:0000313" key="11">
    <source>
        <dbReference type="EMBL" id="CAD7080006.1"/>
    </source>
</evidence>
<feature type="region of interest" description="Disordered" evidence="9">
    <location>
        <begin position="1397"/>
        <end position="1422"/>
    </location>
</feature>
<evidence type="ECO:0000256" key="2">
    <source>
        <dbReference type="ARBA" id="ARBA00022490"/>
    </source>
</evidence>
<feature type="region of interest" description="Disordered" evidence="9">
    <location>
        <begin position="248"/>
        <end position="282"/>
    </location>
</feature>
<organism evidence="11 12">
    <name type="scientific">Hermetia illucens</name>
    <name type="common">Black soldier fly</name>
    <dbReference type="NCBI Taxonomy" id="343691"/>
    <lineage>
        <taxon>Eukaryota</taxon>
        <taxon>Metazoa</taxon>
        <taxon>Ecdysozoa</taxon>
        <taxon>Arthropoda</taxon>
        <taxon>Hexapoda</taxon>
        <taxon>Insecta</taxon>
        <taxon>Pterygota</taxon>
        <taxon>Neoptera</taxon>
        <taxon>Endopterygota</taxon>
        <taxon>Diptera</taxon>
        <taxon>Brachycera</taxon>
        <taxon>Stratiomyomorpha</taxon>
        <taxon>Stratiomyidae</taxon>
        <taxon>Hermetiinae</taxon>
        <taxon>Hermetia</taxon>
    </lineage>
</organism>
<feature type="region of interest" description="Disordered" evidence="9">
    <location>
        <begin position="1126"/>
        <end position="1169"/>
    </location>
</feature>
<feature type="compositionally biased region" description="Basic residues" evidence="9">
    <location>
        <begin position="444"/>
        <end position="455"/>
    </location>
</feature>
<feature type="region of interest" description="Disordered" evidence="9">
    <location>
        <begin position="1201"/>
        <end position="1310"/>
    </location>
</feature>
<keyword evidence="7" id="KW-0206">Cytoskeleton</keyword>
<dbReference type="SMART" id="SM00129">
    <property type="entry name" value="KISc"/>
    <property type="match status" value="1"/>
</dbReference>
<dbReference type="InterPro" id="IPR027417">
    <property type="entry name" value="P-loop_NTPase"/>
</dbReference>
<dbReference type="GO" id="GO:0003777">
    <property type="term" value="F:microtubule motor activity"/>
    <property type="evidence" value="ECO:0007669"/>
    <property type="project" value="InterPro"/>
</dbReference>
<dbReference type="FunFam" id="3.40.850.10:FF:000147">
    <property type="entry name" value="kinesin-like protein CG14535"/>
    <property type="match status" value="1"/>
</dbReference>
<comment type="caution">
    <text evidence="8">Lacks conserved residue(s) required for the propagation of feature annotation.</text>
</comment>
<dbReference type="InterPro" id="IPR036961">
    <property type="entry name" value="Kinesin_motor_dom_sf"/>
</dbReference>
<evidence type="ECO:0000256" key="3">
    <source>
        <dbReference type="ARBA" id="ARBA00022701"/>
    </source>
</evidence>
<feature type="compositionally biased region" description="Basic and acidic residues" evidence="9">
    <location>
        <begin position="1492"/>
        <end position="1502"/>
    </location>
</feature>
<evidence type="ECO:0000313" key="12">
    <source>
        <dbReference type="Proteomes" id="UP000594454"/>
    </source>
</evidence>
<dbReference type="OrthoDB" id="8862460at2759"/>
<dbReference type="GO" id="GO:0005524">
    <property type="term" value="F:ATP binding"/>
    <property type="evidence" value="ECO:0007669"/>
    <property type="project" value="UniProtKB-KW"/>
</dbReference>
<feature type="region of interest" description="Disordered" evidence="9">
    <location>
        <begin position="741"/>
        <end position="766"/>
    </location>
</feature>
<feature type="compositionally biased region" description="Low complexity" evidence="9">
    <location>
        <begin position="1257"/>
        <end position="1275"/>
    </location>
</feature>
<feature type="region of interest" description="Disordered" evidence="9">
    <location>
        <begin position="1486"/>
        <end position="1538"/>
    </location>
</feature>
<feature type="compositionally biased region" description="Polar residues" evidence="9">
    <location>
        <begin position="1238"/>
        <end position="1249"/>
    </location>
</feature>
<feature type="compositionally biased region" description="Basic residues" evidence="9">
    <location>
        <begin position="498"/>
        <end position="509"/>
    </location>
</feature>
<comment type="similarity">
    <text evidence="8">Belongs to the TRAFAC class myosin-kinesin ATPase superfamily. Kinesin family.</text>
</comment>
<feature type="compositionally biased region" description="Polar residues" evidence="9">
    <location>
        <begin position="248"/>
        <end position="271"/>
    </location>
</feature>
<dbReference type="Proteomes" id="UP000594454">
    <property type="component" value="Chromosome 1"/>
</dbReference>
<feature type="compositionally biased region" description="Polar residues" evidence="9">
    <location>
        <begin position="586"/>
        <end position="613"/>
    </location>
</feature>
<dbReference type="InParanoid" id="A0A7R8UFS3"/>
<evidence type="ECO:0000256" key="9">
    <source>
        <dbReference type="SAM" id="MobiDB-lite"/>
    </source>
</evidence>
<evidence type="ECO:0000256" key="7">
    <source>
        <dbReference type="ARBA" id="ARBA00023212"/>
    </source>
</evidence>
<feature type="region of interest" description="Disordered" evidence="9">
    <location>
        <begin position="540"/>
        <end position="619"/>
    </location>
</feature>
<dbReference type="EMBL" id="LR899009">
    <property type="protein sequence ID" value="CAD7080006.1"/>
    <property type="molecule type" value="Genomic_DNA"/>
</dbReference>
<dbReference type="GO" id="GO:0008017">
    <property type="term" value="F:microtubule binding"/>
    <property type="evidence" value="ECO:0007669"/>
    <property type="project" value="InterPro"/>
</dbReference>
<feature type="region of interest" description="Disordered" evidence="9">
    <location>
        <begin position="1724"/>
        <end position="1757"/>
    </location>
</feature>
<feature type="compositionally biased region" description="Low complexity" evidence="9">
    <location>
        <begin position="1148"/>
        <end position="1158"/>
    </location>
</feature>
<gene>
    <name evidence="11" type="ORF">HERILL_LOCUS3185</name>
</gene>
<feature type="region of interest" description="Disordered" evidence="9">
    <location>
        <begin position="1788"/>
        <end position="1832"/>
    </location>
</feature>
<dbReference type="PROSITE" id="PS50067">
    <property type="entry name" value="KINESIN_MOTOR_2"/>
    <property type="match status" value="1"/>
</dbReference>
<keyword evidence="4" id="KW-0547">Nucleotide-binding</keyword>
<dbReference type="Gene3D" id="3.40.850.10">
    <property type="entry name" value="Kinesin motor domain"/>
    <property type="match status" value="1"/>
</dbReference>
<dbReference type="InterPro" id="IPR027640">
    <property type="entry name" value="Kinesin-like_fam"/>
</dbReference>
<dbReference type="SUPFAM" id="SSF52540">
    <property type="entry name" value="P-loop containing nucleoside triphosphate hydrolases"/>
    <property type="match status" value="1"/>
</dbReference>
<evidence type="ECO:0000256" key="6">
    <source>
        <dbReference type="ARBA" id="ARBA00023175"/>
    </source>
</evidence>
<reference evidence="11 12" key="1">
    <citation type="submission" date="2020-11" db="EMBL/GenBank/DDBJ databases">
        <authorList>
            <person name="Wallbank WR R."/>
            <person name="Pardo Diaz C."/>
            <person name="Kozak K."/>
            <person name="Martin S."/>
            <person name="Jiggins C."/>
            <person name="Moest M."/>
            <person name="Warren A I."/>
            <person name="Generalovic N T."/>
            <person name="Byers J.R.P. K."/>
            <person name="Montejo-Kovacevich G."/>
            <person name="Yen C E."/>
        </authorList>
    </citation>
    <scope>NUCLEOTIDE SEQUENCE [LARGE SCALE GENOMIC DNA]</scope>
</reference>
<dbReference type="GO" id="GO:0007018">
    <property type="term" value="P:microtubule-based movement"/>
    <property type="evidence" value="ECO:0007669"/>
    <property type="project" value="InterPro"/>
</dbReference>
<keyword evidence="3" id="KW-0493">Microtubule</keyword>
<evidence type="ECO:0000256" key="1">
    <source>
        <dbReference type="ARBA" id="ARBA00004245"/>
    </source>
</evidence>
<dbReference type="PANTHER" id="PTHR21608:SF7">
    <property type="entry name" value="KINESIN-LIKE PROTEIN CG14535"/>
    <property type="match status" value="1"/>
</dbReference>
<evidence type="ECO:0000259" key="10">
    <source>
        <dbReference type="PROSITE" id="PS50067"/>
    </source>
</evidence>
<dbReference type="Pfam" id="PF00225">
    <property type="entry name" value="Kinesin"/>
    <property type="match status" value="1"/>
</dbReference>
<keyword evidence="2" id="KW-0963">Cytoplasm</keyword>
<protein>
    <recommendedName>
        <fullName evidence="10">Kinesin motor domain-containing protein</fullName>
    </recommendedName>
</protein>
<dbReference type="InterPro" id="IPR001752">
    <property type="entry name" value="Kinesin_motor_dom"/>
</dbReference>
<keyword evidence="5" id="KW-0067">ATP-binding</keyword>
<proteinExistence type="inferred from homology"/>
<feature type="compositionally biased region" description="Polar residues" evidence="9">
    <location>
        <begin position="1503"/>
        <end position="1514"/>
    </location>
</feature>
<feature type="compositionally biased region" description="Polar residues" evidence="9">
    <location>
        <begin position="1397"/>
        <end position="1408"/>
    </location>
</feature>
<evidence type="ECO:0000256" key="5">
    <source>
        <dbReference type="ARBA" id="ARBA00022840"/>
    </source>
</evidence>
<keyword evidence="6" id="KW-0505">Motor protein</keyword>
<accession>A0A7R8UFS3</accession>
<feature type="domain" description="Kinesin motor" evidence="10">
    <location>
        <begin position="792"/>
        <end position="1120"/>
    </location>
</feature>
<keyword evidence="12" id="KW-1185">Reference proteome</keyword>
<dbReference type="PANTHER" id="PTHR21608">
    <property type="entry name" value="KINESIN-LIKE PROTEIN CG14535"/>
    <property type="match status" value="1"/>
</dbReference>
<evidence type="ECO:0000256" key="8">
    <source>
        <dbReference type="PROSITE-ProRule" id="PRU00283"/>
    </source>
</evidence>